<evidence type="ECO:0000313" key="2">
    <source>
        <dbReference type="EMBL" id="EIJ38153.1"/>
    </source>
</evidence>
<dbReference type="STRING" id="926559.JoomaDRAFT_1134"/>
<gene>
    <name evidence="2" type="ORF">JoomaDRAFT_1134</name>
</gene>
<protein>
    <submittedName>
        <fullName evidence="2">Putative metal-binding protein</fullName>
    </submittedName>
</protein>
<evidence type="ECO:0000313" key="3">
    <source>
        <dbReference type="Proteomes" id="UP000004690"/>
    </source>
</evidence>
<accession>I3C3G0</accession>
<dbReference type="InterPro" id="IPR003772">
    <property type="entry name" value="YceD"/>
</dbReference>
<feature type="region of interest" description="Disordered" evidence="1">
    <location>
        <begin position="151"/>
        <end position="170"/>
    </location>
</feature>
<dbReference type="RefSeq" id="WP_008611283.1">
    <property type="nucleotide sequence ID" value="NZ_JH651379.1"/>
</dbReference>
<sequence>MKKFKEFDIQFVGLKQGKHQFDFEIKQKFFDAFEFEEFNDANVHVDLTLDKKSTMLELTFECEGFVNVYCDLSNEPYDQEIKSKLHLLVKFGDEYNDENEEVLIIPHSEYQINVAQYIYEMIVLSVPNKRIHPGVKDGTLSTEILEKLEAFQPKEEKENKDGETDPRWDQLKKLLTDK</sequence>
<organism evidence="2 3">
    <name type="scientific">Galbibacter orientalis DSM 19592</name>
    <dbReference type="NCBI Taxonomy" id="926559"/>
    <lineage>
        <taxon>Bacteria</taxon>
        <taxon>Pseudomonadati</taxon>
        <taxon>Bacteroidota</taxon>
        <taxon>Flavobacteriia</taxon>
        <taxon>Flavobacteriales</taxon>
        <taxon>Flavobacteriaceae</taxon>
        <taxon>Galbibacter</taxon>
    </lineage>
</organism>
<dbReference type="AlphaFoldDB" id="I3C3G0"/>
<proteinExistence type="predicted"/>
<dbReference type="HOGENOM" id="CLU_094155_0_0_10"/>
<dbReference type="Proteomes" id="UP000004690">
    <property type="component" value="Unassembled WGS sequence"/>
</dbReference>
<keyword evidence="3" id="KW-1185">Reference proteome</keyword>
<dbReference type="Pfam" id="PF02620">
    <property type="entry name" value="YceD"/>
    <property type="match status" value="1"/>
</dbReference>
<evidence type="ECO:0000256" key="1">
    <source>
        <dbReference type="SAM" id="MobiDB-lite"/>
    </source>
</evidence>
<reference evidence="2 3" key="1">
    <citation type="submission" date="2012-02" db="EMBL/GenBank/DDBJ databases">
        <title>Improved High-Quality Draft genome of Joostella marina DSM 19592.</title>
        <authorList>
            <consortium name="US DOE Joint Genome Institute (JGI-PGF)"/>
            <person name="Lucas S."/>
            <person name="Copeland A."/>
            <person name="Lapidus A."/>
            <person name="Bruce D."/>
            <person name="Goodwin L."/>
            <person name="Pitluck S."/>
            <person name="Peters L."/>
            <person name="Chertkov O."/>
            <person name="Ovchinnikova G."/>
            <person name="Kyrpides N."/>
            <person name="Mavromatis K."/>
            <person name="Detter J.C."/>
            <person name="Han C."/>
            <person name="Land M."/>
            <person name="Hauser L."/>
            <person name="Markowitz V."/>
            <person name="Cheng J.-F."/>
            <person name="Hugenholtz P."/>
            <person name="Woyke T."/>
            <person name="Wu D."/>
            <person name="Tindall B."/>
            <person name="Brambilla E."/>
            <person name="Klenk H.-P."/>
            <person name="Eisen J.A."/>
        </authorList>
    </citation>
    <scope>NUCLEOTIDE SEQUENCE [LARGE SCALE GENOMIC DNA]</scope>
    <source>
        <strain evidence="2 3">DSM 19592</strain>
    </source>
</reference>
<dbReference type="OrthoDB" id="1524821at2"/>
<dbReference type="eggNOG" id="COG1399">
    <property type="taxonomic scope" value="Bacteria"/>
</dbReference>
<dbReference type="EMBL" id="JH651379">
    <property type="protein sequence ID" value="EIJ38153.1"/>
    <property type="molecule type" value="Genomic_DNA"/>
</dbReference>
<name>I3C3G0_9FLAO</name>